<reference evidence="3 4" key="1">
    <citation type="submission" date="2018-03" db="EMBL/GenBank/DDBJ databases">
        <title>Aeromonas veronii whole genome sequencing and analysis.</title>
        <authorList>
            <person name="Xie H."/>
            <person name="Liu T."/>
            <person name="Wang K."/>
        </authorList>
    </citation>
    <scope>NUCLEOTIDE SEQUENCE [LARGE SCALE GENOMIC DNA]</scope>
    <source>
        <strain evidence="3 4">XH.VA.1</strain>
    </source>
</reference>
<dbReference type="PANTHER" id="PTHR47545">
    <property type="entry name" value="MULTIFUNCTIONAL CCA PROTEIN"/>
    <property type="match status" value="1"/>
</dbReference>
<dbReference type="SUPFAM" id="SSF52540">
    <property type="entry name" value="P-loop containing nucleoside triphosphate hydrolases"/>
    <property type="match status" value="1"/>
</dbReference>
<dbReference type="Pfam" id="PF13671">
    <property type="entry name" value="AAA_33"/>
    <property type="match status" value="1"/>
</dbReference>
<evidence type="ECO:0000256" key="1">
    <source>
        <dbReference type="ARBA" id="ARBA00022741"/>
    </source>
</evidence>
<protein>
    <recommendedName>
        <fullName evidence="2">HD domain-containing protein</fullName>
    </recommendedName>
</protein>
<dbReference type="InterPro" id="IPR006674">
    <property type="entry name" value="HD_domain"/>
</dbReference>
<evidence type="ECO:0000313" key="4">
    <source>
        <dbReference type="Proteomes" id="UP000241986"/>
    </source>
</evidence>
<dbReference type="SUPFAM" id="SSF109604">
    <property type="entry name" value="HD-domain/PDEase-like"/>
    <property type="match status" value="1"/>
</dbReference>
<dbReference type="InterPro" id="IPR003607">
    <property type="entry name" value="HD/PDEase_dom"/>
</dbReference>
<dbReference type="Pfam" id="PF01966">
    <property type="entry name" value="HD"/>
    <property type="match status" value="1"/>
</dbReference>
<comment type="caution">
    <text evidence="3">The sequence shown here is derived from an EMBL/GenBank/DDBJ whole genome shotgun (WGS) entry which is preliminary data.</text>
</comment>
<dbReference type="EMBL" id="PZKL01000037">
    <property type="protein sequence ID" value="PTH80040.1"/>
    <property type="molecule type" value="Genomic_DNA"/>
</dbReference>
<dbReference type="RefSeq" id="WP_107683923.1">
    <property type="nucleotide sequence ID" value="NZ_PZKL01000037.1"/>
</dbReference>
<accession>A0A2T4MZM2</accession>
<sequence>MKSRFMGFSFEQFLAALCKDFPLLGEFSSTEQDPGWHGEGNVAVHTNLVLQQVYFLIETCASHLSVREQDVLILSALFHDYGKPLTTRRREKDGVERVVAPYHEHTGASLLFTCSPPLGITQEDWKDIIQLVAYHDQPKKLVYMNKGEADYRALSRKIPSMEMIYLLEVADRKGTVSDDYDEQLEMLEVFRLFAEELGLWRTTAYEGLSKKVDEHFADKDDLFRMAAYHKGMSALDKGRIHLEDEVMSIAYQNQGKSHVVVMCAISGSGKSTFIKKNYPGYRVISPDEIRELMIGDRLDIDNHGEVFRFAYEQLKVSLRIGENVVWDATNLRIDLREKLLGIANDYGAFIEMVLLQAPLAQCLKNNRDRKHSIPAEIIHKQAKIFQLPDLREVHKLTWLHSF</sequence>
<dbReference type="InterPro" id="IPR027417">
    <property type="entry name" value="P-loop_NTPase"/>
</dbReference>
<keyword evidence="1" id="KW-0547">Nucleotide-binding</keyword>
<dbReference type="AlphaFoldDB" id="A0A2T4MZM2"/>
<evidence type="ECO:0000313" key="3">
    <source>
        <dbReference type="EMBL" id="PTH80040.1"/>
    </source>
</evidence>
<feature type="domain" description="HD" evidence="2">
    <location>
        <begin position="52"/>
        <end position="139"/>
    </location>
</feature>
<dbReference type="Gene3D" id="1.10.3210.10">
    <property type="entry name" value="Hypothetical protein af1432"/>
    <property type="match status" value="1"/>
</dbReference>
<dbReference type="InterPro" id="IPR050124">
    <property type="entry name" value="tRNA_CCA-adding_enzyme"/>
</dbReference>
<gene>
    <name evidence="3" type="ORF">DAA48_15865</name>
</gene>
<dbReference type="Gene3D" id="3.40.50.300">
    <property type="entry name" value="P-loop containing nucleotide triphosphate hydrolases"/>
    <property type="match status" value="1"/>
</dbReference>
<dbReference type="GO" id="GO:0000166">
    <property type="term" value="F:nucleotide binding"/>
    <property type="evidence" value="ECO:0007669"/>
    <property type="project" value="UniProtKB-KW"/>
</dbReference>
<dbReference type="Proteomes" id="UP000241986">
    <property type="component" value="Unassembled WGS sequence"/>
</dbReference>
<name>A0A2T4MZM2_AERVE</name>
<proteinExistence type="predicted"/>
<dbReference type="CDD" id="cd00077">
    <property type="entry name" value="HDc"/>
    <property type="match status" value="1"/>
</dbReference>
<dbReference type="PANTHER" id="PTHR47545:SF1">
    <property type="entry name" value="MULTIFUNCTIONAL CCA PROTEIN"/>
    <property type="match status" value="1"/>
</dbReference>
<organism evidence="3 4">
    <name type="scientific">Aeromonas veronii</name>
    <dbReference type="NCBI Taxonomy" id="654"/>
    <lineage>
        <taxon>Bacteria</taxon>
        <taxon>Pseudomonadati</taxon>
        <taxon>Pseudomonadota</taxon>
        <taxon>Gammaproteobacteria</taxon>
        <taxon>Aeromonadales</taxon>
        <taxon>Aeromonadaceae</taxon>
        <taxon>Aeromonas</taxon>
    </lineage>
</organism>
<evidence type="ECO:0000259" key="2">
    <source>
        <dbReference type="Pfam" id="PF01966"/>
    </source>
</evidence>